<keyword evidence="4" id="KW-1185">Reference proteome</keyword>
<dbReference type="SUPFAM" id="SSF48452">
    <property type="entry name" value="TPR-like"/>
    <property type="match status" value="1"/>
</dbReference>
<organism evidence="3 4">
    <name type="scientific">Pseudaquabacterium rugosum</name>
    <dbReference type="NCBI Taxonomy" id="2984194"/>
    <lineage>
        <taxon>Bacteria</taxon>
        <taxon>Pseudomonadati</taxon>
        <taxon>Pseudomonadota</taxon>
        <taxon>Betaproteobacteria</taxon>
        <taxon>Burkholderiales</taxon>
        <taxon>Sphaerotilaceae</taxon>
        <taxon>Pseudaquabacterium</taxon>
    </lineage>
</organism>
<protein>
    <submittedName>
        <fullName evidence="3">Response regulator</fullName>
    </submittedName>
</protein>
<dbReference type="InterPro" id="IPR001789">
    <property type="entry name" value="Sig_transdc_resp-reg_receiver"/>
</dbReference>
<gene>
    <name evidence="3" type="ORF">AACH11_09795</name>
</gene>
<dbReference type="PANTHER" id="PTHR43228:SF1">
    <property type="entry name" value="TWO-COMPONENT RESPONSE REGULATOR ARR22"/>
    <property type="match status" value="1"/>
</dbReference>
<evidence type="ECO:0000313" key="4">
    <source>
        <dbReference type="Proteomes" id="UP001368500"/>
    </source>
</evidence>
<comment type="caution">
    <text evidence="3">The sequence shown here is derived from an EMBL/GenBank/DDBJ whole genome shotgun (WGS) entry which is preliminary data.</text>
</comment>
<dbReference type="EMBL" id="JBBUTF010000007">
    <property type="protein sequence ID" value="MEK8026250.1"/>
    <property type="molecule type" value="Genomic_DNA"/>
</dbReference>
<dbReference type="InterPro" id="IPR011006">
    <property type="entry name" value="CheY-like_superfamily"/>
</dbReference>
<feature type="modified residue" description="4-aspartylphosphate" evidence="1">
    <location>
        <position position="62"/>
    </location>
</feature>
<reference evidence="3 4" key="1">
    <citation type="submission" date="2024-04" db="EMBL/GenBank/DDBJ databases">
        <title>Novel species of the genus Ideonella isolated from streams.</title>
        <authorList>
            <person name="Lu H."/>
        </authorList>
    </citation>
    <scope>NUCLEOTIDE SEQUENCE [LARGE SCALE GENOMIC DNA]</scope>
    <source>
        <strain evidence="3 4">BYS139W</strain>
    </source>
</reference>
<evidence type="ECO:0000256" key="1">
    <source>
        <dbReference type="PROSITE-ProRule" id="PRU00169"/>
    </source>
</evidence>
<dbReference type="Proteomes" id="UP001368500">
    <property type="component" value="Unassembled WGS sequence"/>
</dbReference>
<dbReference type="Pfam" id="PF00072">
    <property type="entry name" value="Response_reg"/>
    <property type="match status" value="1"/>
</dbReference>
<feature type="domain" description="Response regulatory" evidence="2">
    <location>
        <begin position="12"/>
        <end position="132"/>
    </location>
</feature>
<dbReference type="SMART" id="SM00448">
    <property type="entry name" value="REC"/>
    <property type="match status" value="1"/>
</dbReference>
<evidence type="ECO:0000313" key="3">
    <source>
        <dbReference type="EMBL" id="MEK8026250.1"/>
    </source>
</evidence>
<dbReference type="PANTHER" id="PTHR43228">
    <property type="entry name" value="TWO-COMPONENT RESPONSE REGULATOR"/>
    <property type="match status" value="1"/>
</dbReference>
<sequence>MTPAEDDFTACSALVIDANDVSRRTLAGMLRNLGVGRIEQAARPQEARDMLDIRGHDIVLCDYHFPDQPVNGQELVEDLRQSGLLPLRTIVVMISGESNYGVVAEAAEVALDAYLLKPHTEAALRQRLLQARARKQALHGLLQLIEQEAFEPAAQEAQRLVDTRAPAWLEAARIGVDLYLRLGRGAQSLEMLGHVIRNGALPWSRLGLAQPAGEPGAGRKPRRTLESLIGEAEGYNDAFDLMCRSQLEQGEAAAAVETLQQAARLTPSSVPRLIKLGLLNFCFGNGRTALDALQRATRIGLNHRVYDLEGLVLLGLLQFDTSDERGLTASTQMLARIRGDVGQSARLERFERVLKVMLSLQQRHTVDALGQLTALLGAMREPDFDVEAAVNLLAVLARLTRSELQLGDLDHHVGQLALRFAVSRSTTDLMCATVGDCPQLVVQIRTSHERIGQSAEQAVARTLAGEPAAAAQDLLQLAEQTLNAKLMDLAQHTLLRHHARIGEAAAAPMIQRLQQLVQTYRSYGTQVRAARLDDLAALAATMTQG</sequence>
<dbReference type="PROSITE" id="PS50110">
    <property type="entry name" value="RESPONSE_REGULATORY"/>
    <property type="match status" value="1"/>
</dbReference>
<dbReference type="RefSeq" id="WP_341374029.1">
    <property type="nucleotide sequence ID" value="NZ_JBBUTF010000007.1"/>
</dbReference>
<keyword evidence="1" id="KW-0597">Phosphoprotein</keyword>
<dbReference type="Gene3D" id="3.40.50.2300">
    <property type="match status" value="1"/>
</dbReference>
<dbReference type="SUPFAM" id="SSF52172">
    <property type="entry name" value="CheY-like"/>
    <property type="match status" value="1"/>
</dbReference>
<evidence type="ECO:0000259" key="2">
    <source>
        <dbReference type="PROSITE" id="PS50110"/>
    </source>
</evidence>
<proteinExistence type="predicted"/>
<name>A0ABU9BB54_9BURK</name>
<dbReference type="InterPro" id="IPR052048">
    <property type="entry name" value="ST_Response_Regulator"/>
</dbReference>
<accession>A0ABU9BB54</accession>
<dbReference type="Gene3D" id="1.25.40.10">
    <property type="entry name" value="Tetratricopeptide repeat domain"/>
    <property type="match status" value="1"/>
</dbReference>
<dbReference type="InterPro" id="IPR011990">
    <property type="entry name" value="TPR-like_helical_dom_sf"/>
</dbReference>